<sequence>MSDKKYRLGVAEINLVMRHLKLEPVVPCDMQVVIAQIDQLYDLDANSFEEKLHIMTIAYDALRVCLVGIVGLLKHTVEISYHLGTYFKEGYYKFLDQNVKDSAGYEPWSCHKRLSGRWVYPNNGDKL</sequence>
<dbReference type="Proteomes" id="UP001069090">
    <property type="component" value="Unassembled WGS sequence"/>
</dbReference>
<reference evidence="1 2" key="1">
    <citation type="submission" date="2022-12" db="EMBL/GenBank/DDBJ databases">
        <title>Dasania phycosphaerae sp. nov., isolated from particulate material of the south coast of Korea.</title>
        <authorList>
            <person name="Jiang Y."/>
        </authorList>
    </citation>
    <scope>NUCLEOTIDE SEQUENCE [LARGE SCALE GENOMIC DNA]</scope>
    <source>
        <strain evidence="1 2">GY-19</strain>
    </source>
</reference>
<comment type="caution">
    <text evidence="1">The sequence shown here is derived from an EMBL/GenBank/DDBJ whole genome shotgun (WGS) entry which is preliminary data.</text>
</comment>
<dbReference type="RefSeq" id="WP_268905293.1">
    <property type="nucleotide sequence ID" value="NZ_JAPTGG010000016.1"/>
</dbReference>
<accession>A0A9J6RRS7</accession>
<keyword evidence="2" id="KW-1185">Reference proteome</keyword>
<gene>
    <name evidence="1" type="ORF">O0V09_16330</name>
</gene>
<proteinExistence type="predicted"/>
<organism evidence="1 2">
    <name type="scientific">Dasania phycosphaerae</name>
    <dbReference type="NCBI Taxonomy" id="2950436"/>
    <lineage>
        <taxon>Bacteria</taxon>
        <taxon>Pseudomonadati</taxon>
        <taxon>Pseudomonadota</taxon>
        <taxon>Gammaproteobacteria</taxon>
        <taxon>Cellvibrionales</taxon>
        <taxon>Spongiibacteraceae</taxon>
        <taxon>Dasania</taxon>
    </lineage>
</organism>
<name>A0A9J6RRS7_9GAMM</name>
<dbReference type="EMBL" id="JAPTGG010000016">
    <property type="protein sequence ID" value="MCZ0866781.1"/>
    <property type="molecule type" value="Genomic_DNA"/>
</dbReference>
<evidence type="ECO:0000313" key="2">
    <source>
        <dbReference type="Proteomes" id="UP001069090"/>
    </source>
</evidence>
<evidence type="ECO:0000313" key="1">
    <source>
        <dbReference type="EMBL" id="MCZ0866781.1"/>
    </source>
</evidence>
<dbReference type="AlphaFoldDB" id="A0A9J6RRS7"/>
<protein>
    <submittedName>
        <fullName evidence="1">Cation transporter</fullName>
    </submittedName>
</protein>